<evidence type="ECO:0000313" key="9">
    <source>
        <dbReference type="Proteomes" id="UP000193944"/>
    </source>
</evidence>
<evidence type="ECO:0000256" key="1">
    <source>
        <dbReference type="ARBA" id="ARBA00004245"/>
    </source>
</evidence>
<reference evidence="8 9" key="1">
    <citation type="submission" date="2016-08" db="EMBL/GenBank/DDBJ databases">
        <title>A Parts List for Fungal Cellulosomes Revealed by Comparative Genomics.</title>
        <authorList>
            <consortium name="DOE Joint Genome Institute"/>
            <person name="Haitjema C.H."/>
            <person name="Gilmore S.P."/>
            <person name="Henske J.K."/>
            <person name="Solomon K.V."/>
            <person name="De Groot R."/>
            <person name="Kuo A."/>
            <person name="Mondo S.J."/>
            <person name="Salamov A.A."/>
            <person name="Labutti K."/>
            <person name="Zhao Z."/>
            <person name="Chiniquy J."/>
            <person name="Barry K."/>
            <person name="Brewer H.M."/>
            <person name="Purvine S.O."/>
            <person name="Wright A.T."/>
            <person name="Boxma B."/>
            <person name="Van Alen T."/>
            <person name="Hackstein J.H."/>
            <person name="Baker S.E."/>
            <person name="Grigoriev I.V."/>
            <person name="O'Malley M.A."/>
        </authorList>
    </citation>
    <scope>NUCLEOTIDE SEQUENCE [LARGE SCALE GENOMIC DNA]</scope>
    <source>
        <strain evidence="8 9">S4</strain>
    </source>
</reference>
<comment type="subcellular location">
    <subcellularLocation>
        <location evidence="1">Cytoplasm</location>
        <location evidence="1">Cytoskeleton</location>
    </subcellularLocation>
</comment>
<dbReference type="GO" id="GO:0000922">
    <property type="term" value="C:spindle pole"/>
    <property type="evidence" value="ECO:0007669"/>
    <property type="project" value="InterPro"/>
</dbReference>
<feature type="domain" description="Gamma tubulin complex component C-terminal" evidence="6">
    <location>
        <begin position="307"/>
        <end position="517"/>
    </location>
</feature>
<keyword evidence="9" id="KW-1185">Reference proteome</keyword>
<accession>A0A1Y1X1K0</accession>
<name>A0A1Y1X1K0_9FUNG</name>
<evidence type="ECO:0000256" key="2">
    <source>
        <dbReference type="ARBA" id="ARBA00010337"/>
    </source>
</evidence>
<gene>
    <name evidence="8" type="ORF">BCR32DRAFT_205338</name>
</gene>
<keyword evidence="3" id="KW-0963">Cytoplasm</keyword>
<dbReference type="Gene3D" id="1.20.120.1900">
    <property type="entry name" value="Gamma-tubulin complex, C-terminal domain"/>
    <property type="match status" value="1"/>
</dbReference>
<organism evidence="8 9">
    <name type="scientific">Anaeromyces robustus</name>
    <dbReference type="NCBI Taxonomy" id="1754192"/>
    <lineage>
        <taxon>Eukaryota</taxon>
        <taxon>Fungi</taxon>
        <taxon>Fungi incertae sedis</taxon>
        <taxon>Chytridiomycota</taxon>
        <taxon>Chytridiomycota incertae sedis</taxon>
        <taxon>Neocallimastigomycetes</taxon>
        <taxon>Neocallimastigales</taxon>
        <taxon>Neocallimastigaceae</taxon>
        <taxon>Anaeromyces</taxon>
    </lineage>
</organism>
<dbReference type="GO" id="GO:0043015">
    <property type="term" value="F:gamma-tubulin binding"/>
    <property type="evidence" value="ECO:0007669"/>
    <property type="project" value="InterPro"/>
</dbReference>
<feature type="non-terminal residue" evidence="8">
    <location>
        <position position="1"/>
    </location>
</feature>
<evidence type="ECO:0000313" key="8">
    <source>
        <dbReference type="EMBL" id="ORX79680.1"/>
    </source>
</evidence>
<evidence type="ECO:0000259" key="7">
    <source>
        <dbReference type="Pfam" id="PF17681"/>
    </source>
</evidence>
<dbReference type="GO" id="GO:0005874">
    <property type="term" value="C:microtubule"/>
    <property type="evidence" value="ECO:0007669"/>
    <property type="project" value="UniProtKB-KW"/>
</dbReference>
<comment type="caution">
    <text evidence="8">The sequence shown here is derived from an EMBL/GenBank/DDBJ whole genome shotgun (WGS) entry which is preliminary data.</text>
</comment>
<dbReference type="InterPro" id="IPR040457">
    <property type="entry name" value="GCP_C"/>
</dbReference>
<dbReference type="InterPro" id="IPR007259">
    <property type="entry name" value="GCP"/>
</dbReference>
<dbReference type="Proteomes" id="UP000193944">
    <property type="component" value="Unassembled WGS sequence"/>
</dbReference>
<dbReference type="GO" id="GO:0051011">
    <property type="term" value="F:microtubule minus-end binding"/>
    <property type="evidence" value="ECO:0007669"/>
    <property type="project" value="TreeGrafter"/>
</dbReference>
<evidence type="ECO:0000256" key="3">
    <source>
        <dbReference type="ARBA" id="ARBA00022490"/>
    </source>
</evidence>
<dbReference type="GO" id="GO:0000278">
    <property type="term" value="P:mitotic cell cycle"/>
    <property type="evidence" value="ECO:0007669"/>
    <property type="project" value="TreeGrafter"/>
</dbReference>
<proteinExistence type="inferred from homology"/>
<dbReference type="Pfam" id="PF04130">
    <property type="entry name" value="GCP_C_terminal"/>
    <property type="match status" value="1"/>
</dbReference>
<dbReference type="GO" id="GO:0000930">
    <property type="term" value="C:gamma-tubulin complex"/>
    <property type="evidence" value="ECO:0007669"/>
    <property type="project" value="TreeGrafter"/>
</dbReference>
<keyword evidence="4" id="KW-0493">Microtubule</keyword>
<dbReference type="EMBL" id="MCFG01000167">
    <property type="protein sequence ID" value="ORX79680.1"/>
    <property type="molecule type" value="Genomic_DNA"/>
</dbReference>
<dbReference type="GO" id="GO:0007020">
    <property type="term" value="P:microtubule nucleation"/>
    <property type="evidence" value="ECO:0007669"/>
    <property type="project" value="InterPro"/>
</dbReference>
<comment type="similarity">
    <text evidence="2">Belongs to the TUBGCP family.</text>
</comment>
<dbReference type="InterPro" id="IPR042241">
    <property type="entry name" value="GCP_C_sf"/>
</dbReference>
<dbReference type="OrthoDB" id="5860513at2759"/>
<protein>
    <submittedName>
        <fullName evidence="8">Spc97/Spc98</fullName>
    </submittedName>
</protein>
<dbReference type="GO" id="GO:0031122">
    <property type="term" value="P:cytoplasmic microtubule organization"/>
    <property type="evidence" value="ECO:0007669"/>
    <property type="project" value="TreeGrafter"/>
</dbReference>
<feature type="domain" description="Gamma tubulin complex component protein N-terminal" evidence="7">
    <location>
        <begin position="8"/>
        <end position="303"/>
    </location>
</feature>
<dbReference type="GO" id="GO:0005816">
    <property type="term" value="C:spindle pole body"/>
    <property type="evidence" value="ECO:0007669"/>
    <property type="project" value="UniProtKB-ARBA"/>
</dbReference>
<dbReference type="InterPro" id="IPR041470">
    <property type="entry name" value="GCP_N"/>
</dbReference>
<reference evidence="8 9" key="2">
    <citation type="submission" date="2016-08" db="EMBL/GenBank/DDBJ databases">
        <title>Pervasive Adenine N6-methylation of Active Genes in Fungi.</title>
        <authorList>
            <consortium name="DOE Joint Genome Institute"/>
            <person name="Mondo S.J."/>
            <person name="Dannebaum R.O."/>
            <person name="Kuo R.C."/>
            <person name="Labutti K."/>
            <person name="Haridas S."/>
            <person name="Kuo A."/>
            <person name="Salamov A."/>
            <person name="Ahrendt S.R."/>
            <person name="Lipzen A."/>
            <person name="Sullivan W."/>
            <person name="Andreopoulos W.B."/>
            <person name="Clum A."/>
            <person name="Lindquist E."/>
            <person name="Daum C."/>
            <person name="Ramamoorthy G.K."/>
            <person name="Gryganskyi A."/>
            <person name="Culley D."/>
            <person name="Magnuson J.K."/>
            <person name="James T.Y."/>
            <person name="O'Malley M.A."/>
            <person name="Stajich J.E."/>
            <person name="Spatafora J.W."/>
            <person name="Visel A."/>
            <person name="Grigoriev I.V."/>
        </authorList>
    </citation>
    <scope>NUCLEOTIDE SEQUENCE [LARGE SCALE GENOMIC DNA]</scope>
    <source>
        <strain evidence="8 9">S4</strain>
    </source>
</reference>
<dbReference type="AlphaFoldDB" id="A0A1Y1X1K0"/>
<sequence length="527" mass="61983">EIIEDVLVHDLIYIFQGIHGRYIKFNPETDKFTIDEKIKIPKPTYELISKLSELGWLYRQIHQFTYQVQPIGLVRQRFCAALQNELTEYYKLITVLESQLITSGSSEEKNKNFVSNKLSLKRLLVWTQEPLQRIRFLETLVKLFKKCGGGDLISKIHNFVNHGDPFVQNFIHNLLCEVSTPFFDMLKKWIYEGELNDQYNEFFVEEHQDIHGEDLWNLKYSMRQNSSMLPSFINTTLAKKILVIGKSLNFIKDSCNDSEYVLSRSKEAENLNVFNYDSIEALEEIVDENYINTSNYLLDILFTRYKLKDHLNALKRYLLLGQGDFIQNLMDSLGPSLRNKAVGLYRHNLTGSLESAIRASNAQYDDSEILKHLDVRLLSPSEGDVGWDVFTLDYHVSQPLNTIITSSAMEKYRKLFHFLWRLKRVEHTLSSSWKRHSIRNLKNQEIRNELHKSNLILSEMIHFIYQLQYYFLFEVLECSWDELNKYIDKHTGNLDQLIKEHNRYLANIIQKGLLAPSEVNIIIIIFK</sequence>
<evidence type="ECO:0000256" key="5">
    <source>
        <dbReference type="ARBA" id="ARBA00023212"/>
    </source>
</evidence>
<dbReference type="STRING" id="1754192.A0A1Y1X1K0"/>
<evidence type="ECO:0000256" key="4">
    <source>
        <dbReference type="ARBA" id="ARBA00022701"/>
    </source>
</evidence>
<dbReference type="PANTHER" id="PTHR19302:SF14">
    <property type="entry name" value="GAMMA-TUBULIN COMPLEX COMPONENT 3"/>
    <property type="match status" value="1"/>
</dbReference>
<keyword evidence="5" id="KW-0206">Cytoskeleton</keyword>
<dbReference type="GO" id="GO:0051321">
    <property type="term" value="P:meiotic cell cycle"/>
    <property type="evidence" value="ECO:0007669"/>
    <property type="project" value="TreeGrafter"/>
</dbReference>
<dbReference type="Pfam" id="PF17681">
    <property type="entry name" value="GCP_N_terminal"/>
    <property type="match status" value="1"/>
</dbReference>
<dbReference type="GO" id="GO:0051225">
    <property type="term" value="P:spindle assembly"/>
    <property type="evidence" value="ECO:0007669"/>
    <property type="project" value="TreeGrafter"/>
</dbReference>
<evidence type="ECO:0000259" key="6">
    <source>
        <dbReference type="Pfam" id="PF04130"/>
    </source>
</evidence>
<dbReference type="PANTHER" id="PTHR19302">
    <property type="entry name" value="GAMMA TUBULIN COMPLEX PROTEIN"/>
    <property type="match status" value="1"/>
</dbReference>